<name>A0A0L0F1T5_9EUKA</name>
<protein>
    <submittedName>
        <fullName evidence="1">Uncharacterized protein</fullName>
    </submittedName>
</protein>
<evidence type="ECO:0000313" key="1">
    <source>
        <dbReference type="EMBL" id="KNC70586.1"/>
    </source>
</evidence>
<reference evidence="1 2" key="1">
    <citation type="submission" date="2011-02" db="EMBL/GenBank/DDBJ databases">
        <title>The Genome Sequence of Sphaeroforma arctica JP610.</title>
        <authorList>
            <consortium name="The Broad Institute Genome Sequencing Platform"/>
            <person name="Russ C."/>
            <person name="Cuomo C."/>
            <person name="Young S.K."/>
            <person name="Zeng Q."/>
            <person name="Gargeya S."/>
            <person name="Alvarado L."/>
            <person name="Berlin A."/>
            <person name="Chapman S.B."/>
            <person name="Chen Z."/>
            <person name="Freedman E."/>
            <person name="Gellesch M."/>
            <person name="Goldberg J."/>
            <person name="Griggs A."/>
            <person name="Gujja S."/>
            <person name="Heilman E."/>
            <person name="Heiman D."/>
            <person name="Howarth C."/>
            <person name="Mehta T."/>
            <person name="Neiman D."/>
            <person name="Pearson M."/>
            <person name="Roberts A."/>
            <person name="Saif S."/>
            <person name="Shea T."/>
            <person name="Shenoy N."/>
            <person name="Sisk P."/>
            <person name="Stolte C."/>
            <person name="Sykes S."/>
            <person name="White J."/>
            <person name="Yandava C."/>
            <person name="Burger G."/>
            <person name="Gray M.W."/>
            <person name="Holland P.W.H."/>
            <person name="King N."/>
            <person name="Lang F.B.F."/>
            <person name="Roger A.J."/>
            <person name="Ruiz-Trillo I."/>
            <person name="Haas B."/>
            <person name="Nusbaum C."/>
            <person name="Birren B."/>
        </authorList>
    </citation>
    <scope>NUCLEOTIDE SEQUENCE [LARGE SCALE GENOMIC DNA]</scope>
    <source>
        <strain evidence="1 2">JP610</strain>
    </source>
</reference>
<gene>
    <name evidence="1" type="ORF">SARC_16885</name>
</gene>
<dbReference type="Proteomes" id="UP000054560">
    <property type="component" value="Unassembled WGS sequence"/>
</dbReference>
<evidence type="ECO:0000313" key="2">
    <source>
        <dbReference type="Proteomes" id="UP000054560"/>
    </source>
</evidence>
<feature type="non-terminal residue" evidence="1">
    <location>
        <position position="1"/>
    </location>
</feature>
<dbReference type="GeneID" id="25917389"/>
<dbReference type="EMBL" id="KQ250730">
    <property type="protein sequence ID" value="KNC70586.1"/>
    <property type="molecule type" value="Genomic_DNA"/>
</dbReference>
<dbReference type="RefSeq" id="XP_014144488.1">
    <property type="nucleotide sequence ID" value="XM_014289013.1"/>
</dbReference>
<dbReference type="STRING" id="667725.A0A0L0F1T5"/>
<organism evidence="1 2">
    <name type="scientific">Sphaeroforma arctica JP610</name>
    <dbReference type="NCBI Taxonomy" id="667725"/>
    <lineage>
        <taxon>Eukaryota</taxon>
        <taxon>Ichthyosporea</taxon>
        <taxon>Ichthyophonida</taxon>
        <taxon>Sphaeroforma</taxon>
    </lineage>
</organism>
<proteinExistence type="predicted"/>
<sequence length="67" mass="7135">VWCVAALDNGDIATGGSDGIGRVFTDSSVREGAPELRERFEREVKAQQIASQTMVGDLDKDSVPGPE</sequence>
<accession>A0A0L0F1T5</accession>
<dbReference type="OrthoDB" id="10265988at2759"/>
<keyword evidence="2" id="KW-1185">Reference proteome</keyword>
<dbReference type="AlphaFoldDB" id="A0A0L0F1T5"/>
<feature type="non-terminal residue" evidence="1">
    <location>
        <position position="67"/>
    </location>
</feature>
<dbReference type="eggNOG" id="KOG0301">
    <property type="taxonomic scope" value="Eukaryota"/>
</dbReference>